<dbReference type="RefSeq" id="WP_099514607.1">
    <property type="nucleotide sequence ID" value="NZ_CP016618.1"/>
</dbReference>
<reference evidence="6" key="1">
    <citation type="submission" date="2016-07" db="EMBL/GenBank/DDBJ databases">
        <title>Microvirga ossetica sp. nov. a new species of rhizobia isolated from root nodules of the legume species Vicia alpestris Steven originated from North Ossetia region in the Caucasus.</title>
        <authorList>
            <person name="Safronova V.I."/>
            <person name="Kuznetsova I.G."/>
            <person name="Sazanova A.L."/>
            <person name="Belimov A."/>
            <person name="Andronov E."/>
            <person name="Osledkin Y.S."/>
            <person name="Onishchuk O.P."/>
            <person name="Kurchak O.N."/>
            <person name="Shaposhnikov A.I."/>
            <person name="Willems A."/>
            <person name="Tikhonovich I.A."/>
        </authorList>
    </citation>
    <scope>NUCLEOTIDE SEQUENCE [LARGE SCALE GENOMIC DNA]</scope>
    <source>
        <strain evidence="6">V5/3M</strain>
        <plasmid evidence="6">unnamed3</plasmid>
    </source>
</reference>
<evidence type="ECO:0000256" key="3">
    <source>
        <dbReference type="ARBA" id="ARBA00022729"/>
    </source>
</evidence>
<evidence type="ECO:0000256" key="1">
    <source>
        <dbReference type="ARBA" id="ARBA00004196"/>
    </source>
</evidence>
<evidence type="ECO:0000313" key="6">
    <source>
        <dbReference type="EMBL" id="ANY83623.1"/>
    </source>
</evidence>
<accession>A0A1B2EUG5</accession>
<comment type="similarity">
    <text evidence="2 4">Belongs to the bacterial solute-binding protein 3 family.</text>
</comment>
<organism evidence="6">
    <name type="scientific">Microvirga ossetica</name>
    <dbReference type="NCBI Taxonomy" id="1882682"/>
    <lineage>
        <taxon>Bacteria</taxon>
        <taxon>Pseudomonadati</taxon>
        <taxon>Pseudomonadota</taxon>
        <taxon>Alphaproteobacteria</taxon>
        <taxon>Hyphomicrobiales</taxon>
        <taxon>Methylobacteriaceae</taxon>
        <taxon>Microvirga</taxon>
    </lineage>
</organism>
<dbReference type="PANTHER" id="PTHR35936:SF37">
    <property type="entry name" value="AMINO ACID ABC TRANSPORTER SUBSTRATE-BINDING PROTEIN"/>
    <property type="match status" value="1"/>
</dbReference>
<sequence>MTKLSTLRLTDLAVVVLVGGLVFSAAARADALDDITKAGVLKVGVFGDFPPFSSVTSDMSLQGYDIDVAKILADALKVKLQLVTVTGQNRIPYLTERRADILLSVGHSAEREKVIDFTAAYAPYYIAVIGPKALKVQDKGDLAGKSIAVNRGTLEDTSLTEAAPSGADIKRFDNYNAVIQSFLAGQVQLMVVGNDVGAGVLARQVATQPEQKFQLMTSPDHIGLNKNEPRLKQALNEVIAKTLADGTMNTISTKWLNRPLDLKDLKSNGQ</sequence>
<dbReference type="AlphaFoldDB" id="A0A1B2EUG5"/>
<dbReference type="InterPro" id="IPR018313">
    <property type="entry name" value="SBP_3_CS"/>
</dbReference>
<geneLocation type="plasmid" evidence="6">
    <name>unnamed3</name>
</geneLocation>
<evidence type="ECO:0000256" key="4">
    <source>
        <dbReference type="RuleBase" id="RU003744"/>
    </source>
</evidence>
<keyword evidence="3" id="KW-0732">Signal</keyword>
<protein>
    <submittedName>
        <fullName evidence="6">Amino acid ABC transporter substrate-binding protein</fullName>
    </submittedName>
</protein>
<dbReference type="PANTHER" id="PTHR35936">
    <property type="entry name" value="MEMBRANE-BOUND LYTIC MUREIN TRANSGLYCOSYLASE F"/>
    <property type="match status" value="1"/>
</dbReference>
<feature type="domain" description="Solute-binding protein family 3/N-terminal" evidence="5">
    <location>
        <begin position="40"/>
        <end position="259"/>
    </location>
</feature>
<dbReference type="EMBL" id="CP016618">
    <property type="protein sequence ID" value="ANY83623.1"/>
    <property type="molecule type" value="Genomic_DNA"/>
</dbReference>
<evidence type="ECO:0000259" key="5">
    <source>
        <dbReference type="SMART" id="SM00062"/>
    </source>
</evidence>
<dbReference type="SMART" id="SM00062">
    <property type="entry name" value="PBPb"/>
    <property type="match status" value="1"/>
</dbReference>
<dbReference type="PROSITE" id="PS01039">
    <property type="entry name" value="SBP_BACTERIAL_3"/>
    <property type="match status" value="1"/>
</dbReference>
<dbReference type="KEGG" id="moc:BB934_35815"/>
<dbReference type="Gene3D" id="3.40.190.10">
    <property type="entry name" value="Periplasmic binding protein-like II"/>
    <property type="match status" value="2"/>
</dbReference>
<dbReference type="GO" id="GO:0030313">
    <property type="term" value="C:cell envelope"/>
    <property type="evidence" value="ECO:0007669"/>
    <property type="project" value="UniProtKB-SubCell"/>
</dbReference>
<gene>
    <name evidence="6" type="ORF">BB934_35815</name>
</gene>
<dbReference type="SUPFAM" id="SSF53850">
    <property type="entry name" value="Periplasmic binding protein-like II"/>
    <property type="match status" value="1"/>
</dbReference>
<comment type="subcellular location">
    <subcellularLocation>
        <location evidence="1">Cell envelope</location>
    </subcellularLocation>
</comment>
<proteinExistence type="inferred from homology"/>
<name>A0A1B2EUG5_9HYPH</name>
<dbReference type="OrthoDB" id="6192933at2"/>
<evidence type="ECO:0000256" key="2">
    <source>
        <dbReference type="ARBA" id="ARBA00010333"/>
    </source>
</evidence>
<dbReference type="InterPro" id="IPR001638">
    <property type="entry name" value="Solute-binding_3/MltF_N"/>
</dbReference>
<dbReference type="Pfam" id="PF00497">
    <property type="entry name" value="SBP_bac_3"/>
    <property type="match status" value="1"/>
</dbReference>
<keyword evidence="6" id="KW-0614">Plasmid</keyword>